<name>A0ACA9QC65_9GLOM</name>
<protein>
    <submittedName>
        <fullName evidence="1">14349_t:CDS:1</fullName>
    </submittedName>
</protein>
<organism evidence="1 2">
    <name type="scientific">Racocetra persica</name>
    <dbReference type="NCBI Taxonomy" id="160502"/>
    <lineage>
        <taxon>Eukaryota</taxon>
        <taxon>Fungi</taxon>
        <taxon>Fungi incertae sedis</taxon>
        <taxon>Mucoromycota</taxon>
        <taxon>Glomeromycotina</taxon>
        <taxon>Glomeromycetes</taxon>
        <taxon>Diversisporales</taxon>
        <taxon>Gigasporaceae</taxon>
        <taxon>Racocetra</taxon>
    </lineage>
</organism>
<feature type="non-terminal residue" evidence="1">
    <location>
        <position position="1"/>
    </location>
</feature>
<evidence type="ECO:0000313" key="1">
    <source>
        <dbReference type="EMBL" id="CAG8745202.1"/>
    </source>
</evidence>
<gene>
    <name evidence="1" type="ORF">RPERSI_LOCUS13581</name>
</gene>
<feature type="non-terminal residue" evidence="1">
    <location>
        <position position="215"/>
    </location>
</feature>
<evidence type="ECO:0000313" key="2">
    <source>
        <dbReference type="Proteomes" id="UP000789920"/>
    </source>
</evidence>
<reference evidence="1" key="1">
    <citation type="submission" date="2021-06" db="EMBL/GenBank/DDBJ databases">
        <authorList>
            <person name="Kallberg Y."/>
            <person name="Tangrot J."/>
            <person name="Rosling A."/>
        </authorList>
    </citation>
    <scope>NUCLEOTIDE SEQUENCE</scope>
    <source>
        <strain evidence="1">MA461A</strain>
    </source>
</reference>
<sequence>QKLDDLEYHETIEEKETFSNNSKYDKEDYEDYNEKDCENYNEEYNEEYNEKYNEEYNKEYNEDHNEKYNEEYNKKHNEKYNKKYNEEYNEEYTEACDKEDNREASEEGSEEESNEDNNKEFDSEYINFEGVQCVDSLIEKTFTLHTHILSWSGNIPALAKVMNTTGHTSYKACHVLGCQYNSKDLLLRTYKNYLRDIVTIEHLHRLLRKHEVQKK</sequence>
<keyword evidence="2" id="KW-1185">Reference proteome</keyword>
<comment type="caution">
    <text evidence="1">The sequence shown here is derived from an EMBL/GenBank/DDBJ whole genome shotgun (WGS) entry which is preliminary data.</text>
</comment>
<proteinExistence type="predicted"/>
<accession>A0ACA9QC65</accession>
<dbReference type="EMBL" id="CAJVQC010030314">
    <property type="protein sequence ID" value="CAG8745202.1"/>
    <property type="molecule type" value="Genomic_DNA"/>
</dbReference>
<dbReference type="Proteomes" id="UP000789920">
    <property type="component" value="Unassembled WGS sequence"/>
</dbReference>